<comment type="caution">
    <text evidence="1">The sequence shown here is derived from an EMBL/GenBank/DDBJ whole genome shotgun (WGS) entry which is preliminary data.</text>
</comment>
<evidence type="ECO:0000313" key="1">
    <source>
        <dbReference type="EMBL" id="NER15273.1"/>
    </source>
</evidence>
<dbReference type="Gene3D" id="3.30.530.20">
    <property type="match status" value="1"/>
</dbReference>
<keyword evidence="2" id="KW-1185">Reference proteome</keyword>
<dbReference type="InterPro" id="IPR023393">
    <property type="entry name" value="START-like_dom_sf"/>
</dbReference>
<sequence length="145" mass="17398">MKYSGSIEIEKPVELVTRLFTDPEGMKEYQDGFIKKELLSGREGNEGAISKMYYQYGKRDMILTETIVSNNLPDSFEATYHHKHMDNTFKCSLIELNENRTRYEYAYEYTRMSLIPRIMGILFPKMYRQQGEKWMKQFKEFVERQ</sequence>
<dbReference type="CDD" id="cd07812">
    <property type="entry name" value="SRPBCC"/>
    <property type="match status" value="1"/>
</dbReference>
<reference evidence="1 2" key="1">
    <citation type="submission" date="2020-01" db="EMBL/GenBank/DDBJ databases">
        <title>Leptobacterium flavescens.</title>
        <authorList>
            <person name="Wang G."/>
        </authorList>
    </citation>
    <scope>NUCLEOTIDE SEQUENCE [LARGE SCALE GENOMIC DNA]</scope>
    <source>
        <strain evidence="1 2">KCTC 22160</strain>
    </source>
</reference>
<dbReference type="RefSeq" id="WP_163608561.1">
    <property type="nucleotide sequence ID" value="NZ_JAABOO010000004.1"/>
</dbReference>
<organism evidence="1 2">
    <name type="scientific">Leptobacterium flavescens</name>
    <dbReference type="NCBI Taxonomy" id="472055"/>
    <lineage>
        <taxon>Bacteria</taxon>
        <taxon>Pseudomonadati</taxon>
        <taxon>Bacteroidota</taxon>
        <taxon>Flavobacteriia</taxon>
        <taxon>Flavobacteriales</taxon>
        <taxon>Flavobacteriaceae</taxon>
        <taxon>Leptobacterium</taxon>
    </lineage>
</organism>
<dbReference type="EMBL" id="JAABOO010000004">
    <property type="protein sequence ID" value="NER15273.1"/>
    <property type="molecule type" value="Genomic_DNA"/>
</dbReference>
<protein>
    <recommendedName>
        <fullName evidence="3">SRPBCC family protein</fullName>
    </recommendedName>
</protein>
<evidence type="ECO:0008006" key="3">
    <source>
        <dbReference type="Google" id="ProtNLM"/>
    </source>
</evidence>
<gene>
    <name evidence="1" type="ORF">GWK08_17585</name>
</gene>
<evidence type="ECO:0000313" key="2">
    <source>
        <dbReference type="Proteomes" id="UP000468581"/>
    </source>
</evidence>
<dbReference type="SUPFAM" id="SSF55961">
    <property type="entry name" value="Bet v1-like"/>
    <property type="match status" value="1"/>
</dbReference>
<dbReference type="Proteomes" id="UP000468581">
    <property type="component" value="Unassembled WGS sequence"/>
</dbReference>
<proteinExistence type="predicted"/>
<name>A0A6P0UX08_9FLAO</name>
<accession>A0A6P0UX08</accession>
<dbReference type="AlphaFoldDB" id="A0A6P0UX08"/>